<keyword evidence="6" id="KW-0256">Endoplasmic reticulum</keyword>
<comment type="similarity">
    <text evidence="1 6">Belongs to the CISD protein family. CISD2 subfamily.</text>
</comment>
<protein>
    <recommendedName>
        <fullName evidence="6">CDGSH iron-sulfur domain-containing protein 2 homologue</fullName>
    </recommendedName>
</protein>
<reference evidence="9 10" key="3">
    <citation type="submission" date="2019-12" db="UniProtKB">
        <authorList>
            <consortium name="WormBaseParasite"/>
        </authorList>
    </citation>
    <scope>IDENTIFICATION</scope>
</reference>
<reference evidence="8" key="1">
    <citation type="submission" date="2013-11" db="EMBL/GenBank/DDBJ databases">
        <authorList>
            <person name="Aslett M."/>
        </authorList>
    </citation>
    <scope>NUCLEOTIDE SEQUENCE [LARGE SCALE GENOMIC DNA]</scope>
    <source>
        <strain evidence="8">Edinburgh</strain>
    </source>
</reference>
<dbReference type="GO" id="GO:0005741">
    <property type="term" value="C:mitochondrial outer membrane"/>
    <property type="evidence" value="ECO:0007669"/>
    <property type="project" value="TreeGrafter"/>
</dbReference>
<feature type="transmembrane region" description="Helical" evidence="6">
    <location>
        <begin position="183"/>
        <end position="202"/>
    </location>
</feature>
<keyword evidence="2 6" id="KW-0001">2Fe-2S</keyword>
<dbReference type="WBParaSite" id="TMUE_3000012015.1">
    <property type="protein sequence ID" value="TMUE_3000012015.1"/>
    <property type="gene ID" value="WBGene00293233"/>
</dbReference>
<dbReference type="GO" id="GO:0046872">
    <property type="term" value="F:metal ion binding"/>
    <property type="evidence" value="ECO:0007669"/>
    <property type="project" value="UniProtKB-UniRule"/>
</dbReference>
<comment type="subcellular location">
    <subcellularLocation>
        <location evidence="6">Endoplasmic reticulum membrane</location>
        <topology evidence="6">Single-pass membrane protein</topology>
    </subcellularLocation>
</comment>
<dbReference type="STRING" id="70415.A0A5S6QXM3"/>
<keyword evidence="6" id="KW-0472">Membrane</keyword>
<name>A0A5S6QXM3_TRIMR</name>
<dbReference type="Pfam" id="PF09360">
    <property type="entry name" value="zf-CDGSH"/>
    <property type="match status" value="1"/>
</dbReference>
<accession>A0A5S6QXM3</accession>
<keyword evidence="3 6" id="KW-0479">Metal-binding</keyword>
<evidence type="ECO:0000256" key="4">
    <source>
        <dbReference type="ARBA" id="ARBA00023004"/>
    </source>
</evidence>
<dbReference type="PANTHER" id="PTHR13680">
    <property type="entry name" value="CDGSH IRON-SULFUR DOMAIN-CONTAINING PROTEIN 1"/>
    <property type="match status" value="1"/>
</dbReference>
<dbReference type="InterPro" id="IPR042216">
    <property type="entry name" value="MitoNEET_CISD"/>
</dbReference>
<keyword evidence="6" id="KW-1133">Transmembrane helix</keyword>
<dbReference type="Gene3D" id="3.40.5.90">
    <property type="entry name" value="CDGSH iron-sulfur domain, mitoNEET-type"/>
    <property type="match status" value="1"/>
</dbReference>
<organism evidence="8 10">
    <name type="scientific">Trichuris muris</name>
    <name type="common">Mouse whipworm</name>
    <dbReference type="NCBI Taxonomy" id="70415"/>
    <lineage>
        <taxon>Eukaryota</taxon>
        <taxon>Metazoa</taxon>
        <taxon>Ecdysozoa</taxon>
        <taxon>Nematoda</taxon>
        <taxon>Enoplea</taxon>
        <taxon>Dorylaimia</taxon>
        <taxon>Trichinellida</taxon>
        <taxon>Trichuridae</taxon>
        <taxon>Trichuris</taxon>
    </lineage>
</organism>
<comment type="cofactor">
    <cofactor evidence="6">
        <name>[2Fe-2S] cluster</name>
        <dbReference type="ChEBI" id="CHEBI:190135"/>
    </cofactor>
    <text evidence="6">Binds 1 [2Fe-2S] cluster.</text>
</comment>
<dbReference type="AlphaFoldDB" id="A0A5S6QXM3"/>
<dbReference type="InterPro" id="IPR018967">
    <property type="entry name" value="FeS-contain_CDGSH-typ"/>
</dbReference>
<reference evidence="8" key="2">
    <citation type="submission" date="2014-03" db="EMBL/GenBank/DDBJ databases">
        <title>The whipworm genome and dual-species transcriptomics of an intimate host-pathogen interaction.</title>
        <authorList>
            <person name="Foth B.J."/>
            <person name="Tsai I.J."/>
            <person name="Reid A.J."/>
            <person name="Bancroft A.J."/>
            <person name="Nichol S."/>
            <person name="Tracey A."/>
            <person name="Holroyd N."/>
            <person name="Cotton J.A."/>
            <person name="Stanley E.J."/>
            <person name="Zarowiecki M."/>
            <person name="Liu J.Z."/>
            <person name="Huckvale T."/>
            <person name="Cooper P.J."/>
            <person name="Grencis R.K."/>
            <person name="Berriman M."/>
        </authorList>
    </citation>
    <scope>NUCLEOTIDE SEQUENCE [LARGE SCALE GENOMIC DNA]</scope>
    <source>
        <strain evidence="8">Edinburgh</strain>
    </source>
</reference>
<keyword evidence="6" id="KW-0812">Transmembrane</keyword>
<dbReference type="PANTHER" id="PTHR13680:SF5">
    <property type="entry name" value="CDGSH IRON-SULFUR DOMAIN-CONTAINING PROTEIN 1"/>
    <property type="match status" value="1"/>
</dbReference>
<evidence type="ECO:0000313" key="8">
    <source>
        <dbReference type="Proteomes" id="UP000046395"/>
    </source>
</evidence>
<evidence type="ECO:0000313" key="9">
    <source>
        <dbReference type="WBParaSite" id="TMUE_0000002300.1"/>
    </source>
</evidence>
<dbReference type="GO" id="GO:0010506">
    <property type="term" value="P:regulation of autophagy"/>
    <property type="evidence" value="ECO:0007669"/>
    <property type="project" value="UniProtKB-UniRule"/>
</dbReference>
<feature type="domain" description="Iron-binding zinc finger CDGSH type" evidence="7">
    <location>
        <begin position="220"/>
        <end position="258"/>
    </location>
</feature>
<evidence type="ECO:0000256" key="1">
    <source>
        <dbReference type="ARBA" id="ARBA00008624"/>
    </source>
</evidence>
<dbReference type="Pfam" id="PF02466">
    <property type="entry name" value="Tim17"/>
    <property type="match status" value="1"/>
</dbReference>
<evidence type="ECO:0000259" key="7">
    <source>
        <dbReference type="SMART" id="SM00704"/>
    </source>
</evidence>
<feature type="transmembrane region" description="Helical" evidence="6">
    <location>
        <begin position="61"/>
        <end position="82"/>
    </location>
</feature>
<dbReference type="FunFam" id="3.40.5.90:FF:000001">
    <property type="entry name" value="CDGSH iron-sulfur domain-containing protein 1"/>
    <property type="match status" value="1"/>
</dbReference>
<evidence type="ECO:0000313" key="10">
    <source>
        <dbReference type="WBParaSite" id="TMUE_3000012015.1"/>
    </source>
</evidence>
<dbReference type="GO" id="GO:0051537">
    <property type="term" value="F:2 iron, 2 sulfur cluster binding"/>
    <property type="evidence" value="ECO:0007669"/>
    <property type="project" value="UniProtKB-UniRule"/>
</dbReference>
<evidence type="ECO:0000256" key="5">
    <source>
        <dbReference type="ARBA" id="ARBA00023014"/>
    </source>
</evidence>
<keyword evidence="5 6" id="KW-0411">Iron-sulfur</keyword>
<evidence type="ECO:0000256" key="2">
    <source>
        <dbReference type="ARBA" id="ARBA00022714"/>
    </source>
</evidence>
<evidence type="ECO:0000256" key="3">
    <source>
        <dbReference type="ARBA" id="ARBA00022723"/>
    </source>
</evidence>
<dbReference type="GO" id="GO:0005789">
    <property type="term" value="C:endoplasmic reticulum membrane"/>
    <property type="evidence" value="ECO:0007669"/>
    <property type="project" value="UniProtKB-SubCell"/>
</dbReference>
<keyword evidence="8" id="KW-1185">Reference proteome</keyword>
<comment type="caution">
    <text evidence="6">Lacks conserved residue(s) required for the propagation of feature annotation.</text>
</comment>
<sequence>MPTLPEHTDYKPSAFVQMLDRLIGPNRFDQSRGELVVPRTLLPLPVPSQEERALQTLTESCLFKSALASVMGFGVGALFGLFTASLDPAHTLGDPAQLTARQVFREMGQRSWSYAKNFGVLGLMFAGIECTVETHRGKSDIFNGTISGLVTGGLIGLRAGVKAAALGAAGDLVWIMEDFCRDFAVFAMGAAVGYLLCYGKVLPWKRDSPINLSVDKENSKVVHSVEVEEIGDFKAFCRCWRSKQFPYCDGSHTEHNAATGDNVGPLVIKRKV</sequence>
<dbReference type="InterPro" id="IPR045131">
    <property type="entry name" value="CISD1/2"/>
</dbReference>
<dbReference type="SMART" id="SM00704">
    <property type="entry name" value="ZnF_CDGSH"/>
    <property type="match status" value="1"/>
</dbReference>
<dbReference type="Proteomes" id="UP000046395">
    <property type="component" value="Unassembled WGS sequence"/>
</dbReference>
<dbReference type="WBParaSite" id="TMUE_0000002300.1">
    <property type="protein sequence ID" value="TMUE_0000002300.1"/>
    <property type="gene ID" value="WBGene00298148"/>
</dbReference>
<proteinExistence type="inferred from homology"/>
<keyword evidence="4 6" id="KW-0408">Iron</keyword>
<evidence type="ECO:0000256" key="6">
    <source>
        <dbReference type="RuleBase" id="RU369084"/>
    </source>
</evidence>